<dbReference type="GO" id="GO:0009307">
    <property type="term" value="P:DNA restriction-modification system"/>
    <property type="evidence" value="ECO:0007669"/>
    <property type="project" value="UniProtKB-KW"/>
</dbReference>
<dbReference type="GO" id="GO:0008170">
    <property type="term" value="F:N-methyltransferase activity"/>
    <property type="evidence" value="ECO:0007669"/>
    <property type="project" value="InterPro"/>
</dbReference>
<dbReference type="CDD" id="cd04762">
    <property type="entry name" value="HTH_MerR-trunc"/>
    <property type="match status" value="1"/>
</dbReference>
<dbReference type="InterPro" id="IPR029063">
    <property type="entry name" value="SAM-dependent_MTases_sf"/>
</dbReference>
<keyword evidence="2" id="KW-0238">DNA-binding</keyword>
<dbReference type="InterPro" id="IPR002052">
    <property type="entry name" value="DNA_methylase_N6_adenine_CS"/>
</dbReference>
<evidence type="ECO:0000313" key="5">
    <source>
        <dbReference type="EMBL" id="PKU94601.1"/>
    </source>
</evidence>
<feature type="domain" description="HTH merR-type" evidence="4">
    <location>
        <begin position="6"/>
        <end position="52"/>
    </location>
</feature>
<dbReference type="Gene3D" id="3.90.220.20">
    <property type="entry name" value="DNA methylase specificity domains"/>
    <property type="match status" value="1"/>
</dbReference>
<dbReference type="SUPFAM" id="SSF46955">
    <property type="entry name" value="Putative DNA-binding domain"/>
    <property type="match status" value="1"/>
</dbReference>
<comment type="caution">
    <text evidence="5">The sequence shown here is derived from an EMBL/GenBank/DDBJ whole genome shotgun (WGS) entry which is preliminary data.</text>
</comment>
<reference evidence="5 6" key="1">
    <citation type="submission" date="2017-10" db="EMBL/GenBank/DDBJ databases">
        <title>Bifidobacterium genomics.</title>
        <authorList>
            <person name="Lugli G.A."/>
            <person name="Milani C."/>
            <person name="Mancabelli L."/>
        </authorList>
    </citation>
    <scope>NUCLEOTIDE SEQUENCE [LARGE SCALE GENOMIC DNA]</scope>
    <source>
        <strain evidence="5 6">1744B</strain>
    </source>
</reference>
<keyword evidence="1" id="KW-0680">Restriction system</keyword>
<gene>
    <name evidence="5" type="ORF">CQR56_1622</name>
</gene>
<dbReference type="EMBL" id="PCHB01000018">
    <property type="protein sequence ID" value="PKU94601.1"/>
    <property type="molecule type" value="Genomic_DNA"/>
</dbReference>
<dbReference type="Gene3D" id="1.10.1660.10">
    <property type="match status" value="1"/>
</dbReference>
<dbReference type="SUPFAM" id="SSF116734">
    <property type="entry name" value="DNA methylase specificity domain"/>
    <property type="match status" value="1"/>
</dbReference>
<dbReference type="Gene3D" id="3.40.50.150">
    <property type="entry name" value="Vaccinia Virus protein VP39"/>
    <property type="match status" value="1"/>
</dbReference>
<dbReference type="AlphaFoldDB" id="A0A2N3QRX0"/>
<dbReference type="InterPro" id="IPR009061">
    <property type="entry name" value="DNA-bd_dom_put_sf"/>
</dbReference>
<dbReference type="InterPro" id="IPR003356">
    <property type="entry name" value="DNA_methylase_A-5"/>
</dbReference>
<dbReference type="CDD" id="cd16961">
    <property type="entry name" value="RMtype1_S_TRD-CR_like"/>
    <property type="match status" value="1"/>
</dbReference>
<dbReference type="Pfam" id="PF13411">
    <property type="entry name" value="MerR_1"/>
    <property type="match status" value="1"/>
</dbReference>
<keyword evidence="5" id="KW-0489">Methyltransferase</keyword>
<dbReference type="InterPro" id="IPR044946">
    <property type="entry name" value="Restrct_endonuc_typeI_TRD_sf"/>
</dbReference>
<dbReference type="PRINTS" id="PR00507">
    <property type="entry name" value="N12N6MTFRASE"/>
</dbReference>
<feature type="domain" description="DNA methylase adenine-specific" evidence="3">
    <location>
        <begin position="184"/>
        <end position="468"/>
    </location>
</feature>
<evidence type="ECO:0000313" key="6">
    <source>
        <dbReference type="Proteomes" id="UP000233783"/>
    </source>
</evidence>
<dbReference type="InterPro" id="IPR000551">
    <property type="entry name" value="MerR-type_HTH_dom"/>
</dbReference>
<dbReference type="RefSeq" id="WP_101393873.1">
    <property type="nucleotide sequence ID" value="NZ_PCHB01000018.1"/>
</dbReference>
<dbReference type="InterPro" id="IPR052916">
    <property type="entry name" value="Type-I_RE_MTase_Subunit"/>
</dbReference>
<name>A0A2N3QRX0_9BIFI</name>
<dbReference type="PANTHER" id="PTHR42998">
    <property type="entry name" value="TYPE I RESTRICTION ENZYME HINDVIIP M PROTEIN-RELATED"/>
    <property type="match status" value="1"/>
</dbReference>
<dbReference type="Pfam" id="PF02384">
    <property type="entry name" value="N6_Mtase"/>
    <property type="match status" value="1"/>
</dbReference>
<dbReference type="SUPFAM" id="SSF53335">
    <property type="entry name" value="S-adenosyl-L-methionine-dependent methyltransferases"/>
    <property type="match status" value="1"/>
</dbReference>
<dbReference type="PROSITE" id="PS00092">
    <property type="entry name" value="N6_MTASE"/>
    <property type="match status" value="1"/>
</dbReference>
<dbReference type="PANTHER" id="PTHR42998:SF1">
    <property type="entry name" value="TYPE I RESTRICTION ENZYME HINDI METHYLASE SUBUNIT"/>
    <property type="match status" value="1"/>
</dbReference>
<dbReference type="GO" id="GO:0003677">
    <property type="term" value="F:DNA binding"/>
    <property type="evidence" value="ECO:0007669"/>
    <property type="project" value="UniProtKB-KW"/>
</dbReference>
<proteinExistence type="predicted"/>
<evidence type="ECO:0000259" key="3">
    <source>
        <dbReference type="Pfam" id="PF02384"/>
    </source>
</evidence>
<organism evidence="5 6">
    <name type="scientific">Bifidobacterium pseudolongum subsp. globosum</name>
    <dbReference type="NCBI Taxonomy" id="1690"/>
    <lineage>
        <taxon>Bacteria</taxon>
        <taxon>Bacillati</taxon>
        <taxon>Actinomycetota</taxon>
        <taxon>Actinomycetes</taxon>
        <taxon>Bifidobacteriales</taxon>
        <taxon>Bifidobacteriaceae</taxon>
        <taxon>Bifidobacterium</taxon>
    </lineage>
</organism>
<evidence type="ECO:0000256" key="1">
    <source>
        <dbReference type="ARBA" id="ARBA00022747"/>
    </source>
</evidence>
<dbReference type="Proteomes" id="UP000233783">
    <property type="component" value="Unassembled WGS sequence"/>
</dbReference>
<dbReference type="GO" id="GO:0032259">
    <property type="term" value="P:methylation"/>
    <property type="evidence" value="ECO:0007669"/>
    <property type="project" value="UniProtKB-KW"/>
</dbReference>
<evidence type="ECO:0000256" key="2">
    <source>
        <dbReference type="ARBA" id="ARBA00023125"/>
    </source>
</evidence>
<protein>
    <submittedName>
        <fullName evidence="5">Type I restriction/modification system DNA methyltransferase</fullName>
    </submittedName>
</protein>
<sequence length="717" mass="80112">MNSRISLNEAATYLGVTKTTLRNWDKSGKLKADRNPLNAYRTYDMDTLRVLKEQIDPGADSLGGSGRFAGSATNTVDSATTRRLLARLQDVIRDNDVTSNIIERFDEISKLLFLRLKVGRKVLEPDFGEDDEAYAMRIRSLYHQAADTAEITIPDRFATLNLNTPALTQCAQILSDLTLETCDGDLRGRAYEEVIRGTFDKNDNQQFFTPHQIVDFMVNLSRSYLHGNICDPACGTAGFLAKVTEIISGGVPRTQISKIPHLKLFGMEVDERLAWVARMNLYMHEGNDFEVVCLPEHGTLGPEAHSYFGMMDVILTNPPFGSSYADPEILDTFELGFAHSSRRRGILFVEQIRNLLKPHGVAAVVLEQSILNSSSTKDVREFILSNFQILAVIDLPESAFMPYATVNTSIMLLKKEESPDNSRVFYSKADKVGRRANGEEDVVYSNNGESRLNSDLNRILDQWTRFNESTGGFREGGSFSANVSESFDDEMRLDYLFHHPFRRESLERVEECGYKMPMLSELCEERNESYVPKADPTITNILFTGLADIEPGNGKAVQMVTPAASIKSAVKRYEPGDIVFSKMRPALRKVAVMHGEQGGYVSSECIVLTVRKNAEKKDIIDPEVLCAILRSDFVYGQIMSYVTGIGRPRIGLKDIRRIRVPMPDPDRQSKAAASLQASCSAVQQLREKATLLLEQAQSIEKASTANVVNMMLGDTHE</sequence>
<dbReference type="GO" id="GO:0006355">
    <property type="term" value="P:regulation of DNA-templated transcription"/>
    <property type="evidence" value="ECO:0007669"/>
    <property type="project" value="InterPro"/>
</dbReference>
<accession>A0A2N3QRX0</accession>
<evidence type="ECO:0000259" key="4">
    <source>
        <dbReference type="Pfam" id="PF13411"/>
    </source>
</evidence>
<keyword evidence="5" id="KW-0808">Transferase</keyword>